<reference evidence="1" key="1">
    <citation type="submission" date="2023-08" db="EMBL/GenBank/DDBJ databases">
        <title>A de novo genome assembly of Solanum verrucosum Schlechtendal, a Mexican diploid species geographically isolated from the other diploid A-genome species in potato relatives.</title>
        <authorList>
            <person name="Hosaka K."/>
        </authorList>
    </citation>
    <scope>NUCLEOTIDE SEQUENCE</scope>
    <source>
        <tissue evidence="1">Young leaves</tissue>
    </source>
</reference>
<dbReference type="EMBL" id="CP133619">
    <property type="protein sequence ID" value="WMV41557.1"/>
    <property type="molecule type" value="Genomic_DNA"/>
</dbReference>
<dbReference type="Proteomes" id="UP001234989">
    <property type="component" value="Chromosome 8"/>
</dbReference>
<protein>
    <submittedName>
        <fullName evidence="1">Uncharacterized protein</fullName>
    </submittedName>
</protein>
<sequence>MFFSWGPGAPRQPIRPNFSSEVLGLAHYATQSARDAKSSTFSHFFPYKFPCNVPMLCS</sequence>
<accession>A0AAF0U903</accession>
<evidence type="ECO:0000313" key="1">
    <source>
        <dbReference type="EMBL" id="WMV41557.1"/>
    </source>
</evidence>
<gene>
    <name evidence="1" type="ORF">MTR67_034942</name>
</gene>
<keyword evidence="2" id="KW-1185">Reference proteome</keyword>
<evidence type="ECO:0000313" key="2">
    <source>
        <dbReference type="Proteomes" id="UP001234989"/>
    </source>
</evidence>
<name>A0AAF0U903_SOLVR</name>
<organism evidence="1 2">
    <name type="scientific">Solanum verrucosum</name>
    <dbReference type="NCBI Taxonomy" id="315347"/>
    <lineage>
        <taxon>Eukaryota</taxon>
        <taxon>Viridiplantae</taxon>
        <taxon>Streptophyta</taxon>
        <taxon>Embryophyta</taxon>
        <taxon>Tracheophyta</taxon>
        <taxon>Spermatophyta</taxon>
        <taxon>Magnoliopsida</taxon>
        <taxon>eudicotyledons</taxon>
        <taxon>Gunneridae</taxon>
        <taxon>Pentapetalae</taxon>
        <taxon>asterids</taxon>
        <taxon>lamiids</taxon>
        <taxon>Solanales</taxon>
        <taxon>Solanaceae</taxon>
        <taxon>Solanoideae</taxon>
        <taxon>Solaneae</taxon>
        <taxon>Solanum</taxon>
    </lineage>
</organism>
<proteinExistence type="predicted"/>
<dbReference type="AlphaFoldDB" id="A0AAF0U903"/>